<evidence type="ECO:0000256" key="4">
    <source>
        <dbReference type="ARBA" id="ARBA00022737"/>
    </source>
</evidence>
<evidence type="ECO:0000259" key="10">
    <source>
        <dbReference type="PROSITE" id="PS50929"/>
    </source>
</evidence>
<dbReference type="GO" id="GO:0012505">
    <property type="term" value="C:endomembrane system"/>
    <property type="evidence" value="ECO:0007669"/>
    <property type="project" value="UniProtKB-SubCell"/>
</dbReference>
<keyword evidence="5" id="KW-0547">Nucleotide-binding</keyword>
<feature type="transmembrane region" description="Helical" evidence="9">
    <location>
        <begin position="119"/>
        <end position="141"/>
    </location>
</feature>
<feature type="transmembrane region" description="Helical" evidence="9">
    <location>
        <begin position="6"/>
        <end position="26"/>
    </location>
</feature>
<dbReference type="SUPFAM" id="SSF90123">
    <property type="entry name" value="ABC transporter transmembrane region"/>
    <property type="match status" value="1"/>
</dbReference>
<protein>
    <recommendedName>
        <fullName evidence="10">ABC transmembrane type-1 domain-containing protein</fullName>
    </recommendedName>
</protein>
<keyword evidence="6" id="KW-0067">ATP-binding</keyword>
<keyword evidence="4" id="KW-0677">Repeat</keyword>
<accession>A0A3P7NAQ1</accession>
<name>A0A3P7NAQ1_9BILA</name>
<dbReference type="AlphaFoldDB" id="A0A3P7NAQ1"/>
<gene>
    <name evidence="11" type="ORF">GPUH_LOCUS20933</name>
</gene>
<dbReference type="InterPro" id="IPR050173">
    <property type="entry name" value="ABC_transporter_C-like"/>
</dbReference>
<evidence type="ECO:0000313" key="12">
    <source>
        <dbReference type="Proteomes" id="UP000271098"/>
    </source>
</evidence>
<feature type="transmembrane region" description="Helical" evidence="9">
    <location>
        <begin position="147"/>
        <end position="167"/>
    </location>
</feature>
<feature type="domain" description="ABC transmembrane type-1" evidence="10">
    <location>
        <begin position="90"/>
        <end position="178"/>
    </location>
</feature>
<keyword evidence="7 9" id="KW-1133">Transmembrane helix</keyword>
<dbReference type="Pfam" id="PF00664">
    <property type="entry name" value="ABC_membrane"/>
    <property type="match status" value="1"/>
</dbReference>
<reference evidence="11 12" key="1">
    <citation type="submission" date="2018-11" db="EMBL/GenBank/DDBJ databases">
        <authorList>
            <consortium name="Pathogen Informatics"/>
        </authorList>
    </citation>
    <scope>NUCLEOTIDE SEQUENCE [LARGE SCALE GENOMIC DNA]</scope>
</reference>
<keyword evidence="3 9" id="KW-0812">Transmembrane</keyword>
<evidence type="ECO:0000256" key="6">
    <source>
        <dbReference type="ARBA" id="ARBA00022840"/>
    </source>
</evidence>
<keyword evidence="2" id="KW-0813">Transport</keyword>
<keyword evidence="12" id="KW-1185">Reference proteome</keyword>
<dbReference type="PANTHER" id="PTHR24223:SF443">
    <property type="entry name" value="MULTIDRUG-RESISTANCE LIKE PROTEIN 1, ISOFORM I"/>
    <property type="match status" value="1"/>
</dbReference>
<dbReference type="EMBL" id="UYRT01091494">
    <property type="protein sequence ID" value="VDN37140.1"/>
    <property type="molecule type" value="Genomic_DNA"/>
</dbReference>
<evidence type="ECO:0000256" key="1">
    <source>
        <dbReference type="ARBA" id="ARBA00004127"/>
    </source>
</evidence>
<dbReference type="Gene3D" id="1.20.1560.10">
    <property type="entry name" value="ABC transporter type 1, transmembrane domain"/>
    <property type="match status" value="1"/>
</dbReference>
<keyword evidence="8 9" id="KW-0472">Membrane</keyword>
<evidence type="ECO:0000313" key="11">
    <source>
        <dbReference type="EMBL" id="VDN37140.1"/>
    </source>
</evidence>
<comment type="subcellular location">
    <subcellularLocation>
        <location evidence="1">Endomembrane system</location>
        <topology evidence="1">Multi-pass membrane protein</topology>
    </subcellularLocation>
</comment>
<dbReference type="GO" id="GO:0140359">
    <property type="term" value="F:ABC-type transporter activity"/>
    <property type="evidence" value="ECO:0007669"/>
    <property type="project" value="InterPro"/>
</dbReference>
<dbReference type="InterPro" id="IPR011527">
    <property type="entry name" value="ABC1_TM_dom"/>
</dbReference>
<evidence type="ECO:0000256" key="8">
    <source>
        <dbReference type="ARBA" id="ARBA00023136"/>
    </source>
</evidence>
<evidence type="ECO:0000256" key="2">
    <source>
        <dbReference type="ARBA" id="ARBA00022448"/>
    </source>
</evidence>
<organism evidence="11 12">
    <name type="scientific">Gongylonema pulchrum</name>
    <dbReference type="NCBI Taxonomy" id="637853"/>
    <lineage>
        <taxon>Eukaryota</taxon>
        <taxon>Metazoa</taxon>
        <taxon>Ecdysozoa</taxon>
        <taxon>Nematoda</taxon>
        <taxon>Chromadorea</taxon>
        <taxon>Rhabditida</taxon>
        <taxon>Spirurina</taxon>
        <taxon>Spiruromorpha</taxon>
        <taxon>Spiruroidea</taxon>
        <taxon>Gongylonematidae</taxon>
        <taxon>Gongylonema</taxon>
    </lineage>
</organism>
<proteinExistence type="predicted"/>
<dbReference type="InterPro" id="IPR036640">
    <property type="entry name" value="ABC1_TM_sf"/>
</dbReference>
<evidence type="ECO:0000256" key="9">
    <source>
        <dbReference type="SAM" id="Phobius"/>
    </source>
</evidence>
<evidence type="ECO:0000256" key="7">
    <source>
        <dbReference type="ARBA" id="ARBA00022989"/>
    </source>
</evidence>
<dbReference type="OrthoDB" id="6500128at2759"/>
<dbReference type="PANTHER" id="PTHR24223">
    <property type="entry name" value="ATP-BINDING CASSETTE SUB-FAMILY C"/>
    <property type="match status" value="1"/>
</dbReference>
<evidence type="ECO:0000256" key="5">
    <source>
        <dbReference type="ARBA" id="ARBA00022741"/>
    </source>
</evidence>
<sequence length="178" mass="20570">MWTGIAISFSMFIVALVQSMILHQYFHKMFMLGVDIRSVLTNAVFMKVYWDDSVFLSGIKQGFSYNALLYNYVYFENELDFPGIFYPFALALSNAARKDRTVGEIVNLMSVDIQRFQDITSYMMLFWSAPFQIILAIYFLWRLLGVAVIAGLTVLFATIPFTSWISIRMKRCQVGLLL</sequence>
<dbReference type="Proteomes" id="UP000271098">
    <property type="component" value="Unassembled WGS sequence"/>
</dbReference>
<evidence type="ECO:0000256" key="3">
    <source>
        <dbReference type="ARBA" id="ARBA00022692"/>
    </source>
</evidence>
<dbReference type="PROSITE" id="PS50929">
    <property type="entry name" value="ABC_TM1F"/>
    <property type="match status" value="1"/>
</dbReference>
<dbReference type="GO" id="GO:0016020">
    <property type="term" value="C:membrane"/>
    <property type="evidence" value="ECO:0007669"/>
    <property type="project" value="InterPro"/>
</dbReference>
<dbReference type="GO" id="GO:0005524">
    <property type="term" value="F:ATP binding"/>
    <property type="evidence" value="ECO:0007669"/>
    <property type="project" value="UniProtKB-KW"/>
</dbReference>